<keyword evidence="3" id="KW-1185">Reference proteome</keyword>
<accession>A0ABZ0S8M5</accession>
<evidence type="ECO:0000259" key="1">
    <source>
        <dbReference type="Pfam" id="PF01850"/>
    </source>
</evidence>
<evidence type="ECO:0000313" key="3">
    <source>
        <dbReference type="Proteomes" id="UP001432180"/>
    </source>
</evidence>
<protein>
    <recommendedName>
        <fullName evidence="1">PIN domain-containing protein</fullName>
    </recommendedName>
</protein>
<evidence type="ECO:0000313" key="2">
    <source>
        <dbReference type="EMBL" id="WPL17360.1"/>
    </source>
</evidence>
<dbReference type="EMBL" id="CP121472">
    <property type="protein sequence ID" value="WPL17360.1"/>
    <property type="molecule type" value="Genomic_DNA"/>
</dbReference>
<feature type="domain" description="PIN" evidence="1">
    <location>
        <begin position="4"/>
        <end position="72"/>
    </location>
</feature>
<gene>
    <name evidence="2" type="ORF">Thiowin_02367</name>
</gene>
<dbReference type="Gene3D" id="3.40.50.1010">
    <property type="entry name" value="5'-nuclease"/>
    <property type="match status" value="1"/>
</dbReference>
<dbReference type="Proteomes" id="UP001432180">
    <property type="component" value="Chromosome"/>
</dbReference>
<reference evidence="2 3" key="1">
    <citation type="journal article" date="2023" name="Microorganisms">
        <title>Thiorhodovibrio frisius and Trv. litoralis spp. nov., Two Novel Members from a Clade of Fastidious Purple Sulfur Bacteria That Exhibit Unique Red-Shifted Light-Harvesting Capabilities.</title>
        <authorList>
            <person name="Methner A."/>
            <person name="Kuzyk S.B."/>
            <person name="Petersen J."/>
            <person name="Bauer S."/>
            <person name="Brinkmann H."/>
            <person name="Sichau K."/>
            <person name="Wanner G."/>
            <person name="Wolf J."/>
            <person name="Neumann-Schaal M."/>
            <person name="Henke P."/>
            <person name="Tank M."/>
            <person name="Sproer C."/>
            <person name="Bunk B."/>
            <person name="Overmann J."/>
        </authorList>
    </citation>
    <scope>NUCLEOTIDE SEQUENCE [LARGE SCALE GENOMIC DNA]</scope>
    <source>
        <strain evidence="2 3">DSM 6702</strain>
    </source>
</reference>
<organism evidence="2 3">
    <name type="scientific">Thiorhodovibrio winogradskyi</name>
    <dbReference type="NCBI Taxonomy" id="77007"/>
    <lineage>
        <taxon>Bacteria</taxon>
        <taxon>Pseudomonadati</taxon>
        <taxon>Pseudomonadota</taxon>
        <taxon>Gammaproteobacteria</taxon>
        <taxon>Chromatiales</taxon>
        <taxon>Chromatiaceae</taxon>
        <taxon>Thiorhodovibrio</taxon>
    </lineage>
</organism>
<dbReference type="InterPro" id="IPR029060">
    <property type="entry name" value="PIN-like_dom_sf"/>
</dbReference>
<proteinExistence type="predicted"/>
<dbReference type="SUPFAM" id="SSF88723">
    <property type="entry name" value="PIN domain-like"/>
    <property type="match status" value="1"/>
</dbReference>
<name>A0ABZ0S8M5_9GAMM</name>
<dbReference type="RefSeq" id="WP_328987870.1">
    <property type="nucleotide sequence ID" value="NZ_CP121472.1"/>
</dbReference>
<dbReference type="InterPro" id="IPR002716">
    <property type="entry name" value="PIN_dom"/>
</dbReference>
<dbReference type="Pfam" id="PF01850">
    <property type="entry name" value="PIN"/>
    <property type="match status" value="1"/>
</dbReference>
<sequence length="106" mass="11981">MNLIVDASVALKWFFREREDEDDVEPALALLAGIDTDHYRLWQPPHFLAEVAAVLAREKPDAALEDLADLRLIPWHTVDNQVFTTIKTEGLLLPPELIARVANLDP</sequence>